<dbReference type="GO" id="GO:0006508">
    <property type="term" value="P:proteolysis"/>
    <property type="evidence" value="ECO:0007669"/>
    <property type="project" value="UniProtKB-KW"/>
</dbReference>
<proteinExistence type="inferred from homology"/>
<accession>A0AAE4BV73</accession>
<dbReference type="InterPro" id="IPR009045">
    <property type="entry name" value="Zn_M74/Hedgehog-like"/>
</dbReference>
<keyword evidence="2 9" id="KW-0645">Protease</keyword>
<evidence type="ECO:0000256" key="7">
    <source>
        <dbReference type="ARBA" id="ARBA00023049"/>
    </source>
</evidence>
<comment type="function">
    <text evidence="9 10">Catalyzes hydrolysis of the D-alanyl-D-alanine dipeptide.</text>
</comment>
<dbReference type="GO" id="GO:0160237">
    <property type="term" value="F:D-Ala-D-Ala dipeptidase activity"/>
    <property type="evidence" value="ECO:0007669"/>
    <property type="project" value="UniProtKB-EC"/>
</dbReference>
<feature type="binding site" evidence="9">
    <location>
        <position position="196"/>
    </location>
    <ligand>
        <name>Zn(2+)</name>
        <dbReference type="ChEBI" id="CHEBI:29105"/>
        <note>catalytic</note>
    </ligand>
</feature>
<dbReference type="SUPFAM" id="SSF55166">
    <property type="entry name" value="Hedgehog/DD-peptidase"/>
    <property type="match status" value="1"/>
</dbReference>
<dbReference type="CDD" id="cd14840">
    <property type="entry name" value="D-Ala-D-Ala_dipeptidase_Aad"/>
    <property type="match status" value="1"/>
</dbReference>
<protein>
    <recommendedName>
        <fullName evidence="9 10">D-alanyl-D-alanine dipeptidase</fullName>
        <shortName evidence="9 10">D-Ala-D-Ala dipeptidase</shortName>
        <ecNumber evidence="9 10">3.4.13.22</ecNumber>
    </recommendedName>
</protein>
<dbReference type="AlphaFoldDB" id="A0AAE4BV73"/>
<dbReference type="Pfam" id="PF01427">
    <property type="entry name" value="Peptidase_M15"/>
    <property type="match status" value="1"/>
</dbReference>
<comment type="cofactor">
    <cofactor evidence="9">
        <name>Zn(2+)</name>
        <dbReference type="ChEBI" id="CHEBI:29105"/>
    </cofactor>
    <text evidence="9">Binds 1 zinc ion per subunit.</text>
</comment>
<dbReference type="PANTHER" id="PTHR43126">
    <property type="entry name" value="D-ALANYL-D-ALANINE DIPEPTIDASE"/>
    <property type="match status" value="1"/>
</dbReference>
<keyword evidence="4 9" id="KW-0378">Hydrolase</keyword>
<keyword evidence="8 10" id="KW-0961">Cell wall biogenesis/degradation</keyword>
<keyword evidence="3 9" id="KW-0479">Metal-binding</keyword>
<feature type="binding site" evidence="9">
    <location>
        <position position="129"/>
    </location>
    <ligand>
        <name>Zn(2+)</name>
        <dbReference type="ChEBI" id="CHEBI:29105"/>
        <note>catalytic</note>
    </ligand>
</feature>
<dbReference type="PIRSF" id="PIRSF026671">
    <property type="entry name" value="AA_dipeptidase"/>
    <property type="match status" value="1"/>
</dbReference>
<evidence type="ECO:0000256" key="6">
    <source>
        <dbReference type="ARBA" id="ARBA00022997"/>
    </source>
</evidence>
<evidence type="ECO:0000313" key="12">
    <source>
        <dbReference type="Proteomes" id="UP001185092"/>
    </source>
</evidence>
<comment type="caution">
    <text evidence="11">The sequence shown here is derived from an EMBL/GenBank/DDBJ whole genome shotgun (WGS) entry which is preliminary data.</text>
</comment>
<organism evidence="11 12">
    <name type="scientific">Aureibacter tunicatorum</name>
    <dbReference type="NCBI Taxonomy" id="866807"/>
    <lineage>
        <taxon>Bacteria</taxon>
        <taxon>Pseudomonadati</taxon>
        <taxon>Bacteroidota</taxon>
        <taxon>Cytophagia</taxon>
        <taxon>Cytophagales</taxon>
        <taxon>Persicobacteraceae</taxon>
        <taxon>Aureibacter</taxon>
    </lineage>
</organism>
<comment type="similarity">
    <text evidence="9 10">Belongs to the peptidase M15D family.</text>
</comment>
<dbReference type="Gene3D" id="3.30.1380.10">
    <property type="match status" value="1"/>
</dbReference>
<dbReference type="Proteomes" id="UP001185092">
    <property type="component" value="Unassembled WGS sequence"/>
</dbReference>
<feature type="active site" description="Proton donor/acceptor" evidence="9">
    <location>
        <position position="193"/>
    </location>
</feature>
<feature type="binding site" evidence="9">
    <location>
        <position position="136"/>
    </location>
    <ligand>
        <name>Zn(2+)</name>
        <dbReference type="ChEBI" id="CHEBI:29105"/>
        <note>catalytic</note>
    </ligand>
</feature>
<dbReference type="EC" id="3.4.13.22" evidence="9 10"/>
<evidence type="ECO:0000256" key="4">
    <source>
        <dbReference type="ARBA" id="ARBA00022801"/>
    </source>
</evidence>
<dbReference type="GO" id="GO:0008270">
    <property type="term" value="F:zinc ion binding"/>
    <property type="evidence" value="ECO:0007669"/>
    <property type="project" value="UniProtKB-UniRule"/>
</dbReference>
<keyword evidence="12" id="KW-1185">Reference proteome</keyword>
<gene>
    <name evidence="11" type="ORF">HNQ88_004674</name>
</gene>
<dbReference type="HAMAP" id="MF_01924">
    <property type="entry name" value="A_A_dipeptidase"/>
    <property type="match status" value="1"/>
</dbReference>
<evidence type="ECO:0000256" key="9">
    <source>
        <dbReference type="HAMAP-Rule" id="MF_01924"/>
    </source>
</evidence>
<dbReference type="RefSeq" id="WP_309942496.1">
    <property type="nucleotide sequence ID" value="NZ_AP025307.1"/>
</dbReference>
<dbReference type="EMBL" id="JAVDQD010000009">
    <property type="protein sequence ID" value="MDR6241587.1"/>
    <property type="molecule type" value="Genomic_DNA"/>
</dbReference>
<evidence type="ECO:0000256" key="10">
    <source>
        <dbReference type="PIRNR" id="PIRNR026671"/>
    </source>
</evidence>
<evidence type="ECO:0000256" key="1">
    <source>
        <dbReference type="ARBA" id="ARBA00001362"/>
    </source>
</evidence>
<evidence type="ECO:0000313" key="11">
    <source>
        <dbReference type="EMBL" id="MDR6241587.1"/>
    </source>
</evidence>
<evidence type="ECO:0000256" key="8">
    <source>
        <dbReference type="ARBA" id="ARBA00023316"/>
    </source>
</evidence>
<dbReference type="GO" id="GO:0071555">
    <property type="term" value="P:cell wall organization"/>
    <property type="evidence" value="ECO:0007669"/>
    <property type="project" value="UniProtKB-KW"/>
</dbReference>
<comment type="catalytic activity">
    <reaction evidence="1 9 10">
        <text>D-alanyl-D-alanine + H2O = 2 D-alanine</text>
        <dbReference type="Rhea" id="RHEA:20661"/>
        <dbReference type="ChEBI" id="CHEBI:15377"/>
        <dbReference type="ChEBI" id="CHEBI:57416"/>
        <dbReference type="ChEBI" id="CHEBI:57822"/>
        <dbReference type="EC" id="3.4.13.22"/>
    </reaction>
</comment>
<feature type="site" description="Transition state stabilizer" evidence="9">
    <location>
        <position position="101"/>
    </location>
</feature>
<reference evidence="11" key="1">
    <citation type="submission" date="2023-07" db="EMBL/GenBank/DDBJ databases">
        <title>Genomic Encyclopedia of Type Strains, Phase IV (KMG-IV): sequencing the most valuable type-strain genomes for metagenomic binning, comparative biology and taxonomic classification.</title>
        <authorList>
            <person name="Goeker M."/>
        </authorList>
    </citation>
    <scope>NUCLEOTIDE SEQUENCE</scope>
    <source>
        <strain evidence="11">DSM 26174</strain>
    </source>
</reference>
<evidence type="ECO:0000256" key="2">
    <source>
        <dbReference type="ARBA" id="ARBA00022670"/>
    </source>
</evidence>
<evidence type="ECO:0000256" key="3">
    <source>
        <dbReference type="ARBA" id="ARBA00022723"/>
    </source>
</evidence>
<keyword evidence="5 9" id="KW-0862">Zinc</keyword>
<keyword evidence="7 9" id="KW-0482">Metalloprotease</keyword>
<dbReference type="PANTHER" id="PTHR43126:SF1">
    <property type="entry name" value="D-ALANYL-D-ALANINE DIPEPTIDASE"/>
    <property type="match status" value="1"/>
</dbReference>
<evidence type="ECO:0000256" key="5">
    <source>
        <dbReference type="ARBA" id="ARBA00022833"/>
    </source>
</evidence>
<sequence>MILLHVLSLMIVGVMNSSSPMYDISLPSESIQSDTSFVSLSTYDTNIAYDFRYASDNNFLEQKVYDCVDCLLRKEVADALVEVNAELNHLGYRLKLYDCYRPLSVQEKMWEIYPNANYVANPHTSGSSHNRGGAVDLTLEYLDGSTVDMGTDFDHFGKEAHIDYADLPKNILNNRKMLRTAMMEYGFKPIRTEWWHFYFESSKKYKLSNFQFDCK</sequence>
<dbReference type="GO" id="GO:0008237">
    <property type="term" value="F:metallopeptidase activity"/>
    <property type="evidence" value="ECO:0007669"/>
    <property type="project" value="UniProtKB-KW"/>
</dbReference>
<name>A0AAE4BV73_9BACT</name>
<keyword evidence="6 9" id="KW-0224">Dipeptidase</keyword>
<dbReference type="InterPro" id="IPR000755">
    <property type="entry name" value="A_A_dipeptidase"/>
</dbReference>